<keyword evidence="1" id="KW-0732">Signal</keyword>
<feature type="signal peptide" evidence="1">
    <location>
        <begin position="1"/>
        <end position="21"/>
    </location>
</feature>
<dbReference type="OrthoDB" id="163959at2759"/>
<name>A0A225WV31_9STRA</name>
<comment type="caution">
    <text evidence="2">The sequence shown here is derived from an EMBL/GenBank/DDBJ whole genome shotgun (WGS) entry which is preliminary data.</text>
</comment>
<protein>
    <recommendedName>
        <fullName evidence="4">Cysteine-rich protein</fullName>
    </recommendedName>
</protein>
<reference evidence="3" key="1">
    <citation type="submission" date="2017-03" db="EMBL/GenBank/DDBJ databases">
        <title>Phytopthora megakarya and P. palmivora, two closely related causual agents of cacao black pod achieved similar genome size and gene model numbers by different mechanisms.</title>
        <authorList>
            <person name="Ali S."/>
            <person name="Shao J."/>
            <person name="Larry D.J."/>
            <person name="Kronmiller B."/>
            <person name="Shen D."/>
            <person name="Strem M.D."/>
            <person name="Melnick R.L."/>
            <person name="Guiltinan M.J."/>
            <person name="Tyler B.M."/>
            <person name="Meinhardt L.W."/>
            <person name="Bailey B.A."/>
        </authorList>
    </citation>
    <scope>NUCLEOTIDE SEQUENCE [LARGE SCALE GENOMIC DNA]</scope>
    <source>
        <strain evidence="3">zdho120</strain>
    </source>
</reference>
<keyword evidence="3" id="KW-1185">Reference proteome</keyword>
<dbReference type="AlphaFoldDB" id="A0A225WV31"/>
<evidence type="ECO:0000313" key="3">
    <source>
        <dbReference type="Proteomes" id="UP000198211"/>
    </source>
</evidence>
<evidence type="ECO:0000313" key="2">
    <source>
        <dbReference type="EMBL" id="OWZ21466.1"/>
    </source>
</evidence>
<organism evidence="2 3">
    <name type="scientific">Phytophthora megakarya</name>
    <dbReference type="NCBI Taxonomy" id="4795"/>
    <lineage>
        <taxon>Eukaryota</taxon>
        <taxon>Sar</taxon>
        <taxon>Stramenopiles</taxon>
        <taxon>Oomycota</taxon>
        <taxon>Peronosporomycetes</taxon>
        <taxon>Peronosporales</taxon>
        <taxon>Peronosporaceae</taxon>
        <taxon>Phytophthora</taxon>
    </lineage>
</organism>
<evidence type="ECO:0000256" key="1">
    <source>
        <dbReference type="SAM" id="SignalP"/>
    </source>
</evidence>
<dbReference type="Proteomes" id="UP000198211">
    <property type="component" value="Unassembled WGS sequence"/>
</dbReference>
<gene>
    <name evidence="2" type="ORF">PHMEG_0003987</name>
</gene>
<proteinExistence type="predicted"/>
<feature type="chain" id="PRO_5012691566" description="Cysteine-rich protein" evidence="1">
    <location>
        <begin position="22"/>
        <end position="244"/>
    </location>
</feature>
<sequence>MFKSFLLAIILMTAATSSVSAVTCADGENQMSVEGVEGVFCVVGTPCIATVSTGACPNAQEGLPYGSYCGVVASGVYGCKVHNTAPTPTPESTTEVPTTSAPVPLTPFTDCSTEATHVSVQGVQGSFCVNEPVCFHRQLSCPAERTAVRLVCDLLKTGAYGCRRYTADNVPTNVTYAAPLDCTGNPAGDIPVSIVSGGDFCAPEPVCSGTIFGNCPQIQDGLLQDSECMIVETGVYGCVFMAST</sequence>
<evidence type="ECO:0008006" key="4">
    <source>
        <dbReference type="Google" id="ProtNLM"/>
    </source>
</evidence>
<accession>A0A225WV31</accession>
<dbReference type="EMBL" id="NBNE01000222">
    <property type="protein sequence ID" value="OWZ21466.1"/>
    <property type="molecule type" value="Genomic_DNA"/>
</dbReference>